<dbReference type="PRINTS" id="PR00937">
    <property type="entry name" value="TBOX"/>
</dbReference>
<feature type="non-terminal residue" evidence="10">
    <location>
        <position position="1"/>
    </location>
</feature>
<evidence type="ECO:0000256" key="3">
    <source>
        <dbReference type="ARBA" id="ARBA00023015"/>
    </source>
</evidence>
<keyword evidence="5" id="KW-0804">Transcription</keyword>
<dbReference type="GO" id="GO:0000785">
    <property type="term" value="C:chromatin"/>
    <property type="evidence" value="ECO:0007669"/>
    <property type="project" value="TreeGrafter"/>
</dbReference>
<evidence type="ECO:0000256" key="5">
    <source>
        <dbReference type="ARBA" id="ARBA00023163"/>
    </source>
</evidence>
<name>E2DID6_OSCLO</name>
<dbReference type="InterPro" id="IPR046360">
    <property type="entry name" value="T-box_DNA-bd"/>
</dbReference>
<dbReference type="SMART" id="SM00425">
    <property type="entry name" value="TBOX"/>
    <property type="match status" value="1"/>
</dbReference>
<dbReference type="PROSITE" id="PS01283">
    <property type="entry name" value="TBOX_1"/>
    <property type="match status" value="1"/>
</dbReference>
<evidence type="ECO:0000256" key="8">
    <source>
        <dbReference type="SAM" id="MobiDB-lite"/>
    </source>
</evidence>
<feature type="domain" description="T-box" evidence="9">
    <location>
        <begin position="1"/>
        <end position="181"/>
    </location>
</feature>
<dbReference type="Gene3D" id="2.60.40.820">
    <property type="entry name" value="Transcription factor, T-box"/>
    <property type="match status" value="1"/>
</dbReference>
<dbReference type="GO" id="GO:0000981">
    <property type="term" value="F:DNA-binding transcription factor activity, RNA polymerase II-specific"/>
    <property type="evidence" value="ECO:0007669"/>
    <property type="project" value="TreeGrafter"/>
</dbReference>
<feature type="compositionally biased region" description="Low complexity" evidence="8">
    <location>
        <begin position="239"/>
        <end position="250"/>
    </location>
</feature>
<feature type="region of interest" description="Disordered" evidence="8">
    <location>
        <begin position="178"/>
        <end position="261"/>
    </location>
</feature>
<dbReference type="InterPro" id="IPR018186">
    <property type="entry name" value="TF_T-box_CS"/>
</dbReference>
<dbReference type="FunFam" id="2.60.40.820:FF:000010">
    <property type="entry name" value="T-box transcription factor TBX6"/>
    <property type="match status" value="1"/>
</dbReference>
<dbReference type="Pfam" id="PF00907">
    <property type="entry name" value="T-box"/>
    <property type="match status" value="1"/>
</dbReference>
<dbReference type="EMBL" id="GU045310">
    <property type="protein sequence ID" value="ADK55067.1"/>
    <property type="molecule type" value="mRNA"/>
</dbReference>
<evidence type="ECO:0000256" key="2">
    <source>
        <dbReference type="ARBA" id="ARBA00022473"/>
    </source>
</evidence>
<organism evidence="10">
    <name type="scientific">Oscarella lobularis</name>
    <name type="common">Bubble oscar sponge</name>
    <name type="synonym">Halisarca lobularis</name>
    <dbReference type="NCBI Taxonomy" id="121494"/>
    <lineage>
        <taxon>Eukaryota</taxon>
        <taxon>Metazoa</taxon>
        <taxon>Porifera</taxon>
        <taxon>Homoscleromorpha</taxon>
        <taxon>Homosclerophorida</taxon>
        <taxon>Oscarellidae</taxon>
        <taxon>Oscarella</taxon>
    </lineage>
</organism>
<dbReference type="PANTHER" id="PTHR11267">
    <property type="entry name" value="T-BOX PROTEIN-RELATED"/>
    <property type="match status" value="1"/>
</dbReference>
<dbReference type="PROSITE" id="PS50252">
    <property type="entry name" value="TBOX_3"/>
    <property type="match status" value="1"/>
</dbReference>
<dbReference type="AlphaFoldDB" id="E2DID6"/>
<evidence type="ECO:0000256" key="6">
    <source>
        <dbReference type="ARBA" id="ARBA00023242"/>
    </source>
</evidence>
<keyword evidence="4 7" id="KW-0238">DNA-binding</keyword>
<evidence type="ECO:0000256" key="4">
    <source>
        <dbReference type="ARBA" id="ARBA00023125"/>
    </source>
</evidence>
<dbReference type="InterPro" id="IPR008967">
    <property type="entry name" value="p53-like_TF_DNA-bd_sf"/>
</dbReference>
<keyword evidence="2" id="KW-0217">Developmental protein</keyword>
<accession>E2DID6</accession>
<dbReference type="InterPro" id="IPR036960">
    <property type="entry name" value="T-box_sf"/>
</dbReference>
<sequence length="327" mass="36866">LQNGQLWKKFQSVGTEMVITKKGRRMFPALKVDVIDLDPDKKYLLIVDFLLADNCRYKFQNDEWVEAGAAFPQVAQRRMFVHPDSPSLGSHWMSKPVSFHELKLTNNLCDEQNHIILNTMHKYQPHIYCVEVKEIYGEHVPVSKLSFAFPETVFTAVTAYQNEKVTQLKIDYNPYAKGFRQNSTDEKRQRGAATTTATTGGDSPQTKRRIAHASQSSKRPRSEADDSIDDEDSNKGQLSPLSESRSSSTSAVAKPLEDAGNGTMSLGAAVQFAFDWGERSEHAWVLPRRRWSPSKIVPLFDALPSVQNPSYPPSSCFCFDSRRALAM</sequence>
<dbReference type="PROSITE" id="PS01264">
    <property type="entry name" value="TBOX_2"/>
    <property type="match status" value="1"/>
</dbReference>
<dbReference type="GO" id="GO:0005634">
    <property type="term" value="C:nucleus"/>
    <property type="evidence" value="ECO:0007669"/>
    <property type="project" value="UniProtKB-SubCell"/>
</dbReference>
<dbReference type="PANTHER" id="PTHR11267:SF181">
    <property type="entry name" value="OPTOMOTOR-BLIND PROTEIN"/>
    <property type="match status" value="1"/>
</dbReference>
<proteinExistence type="evidence at transcript level"/>
<evidence type="ECO:0000313" key="10">
    <source>
        <dbReference type="EMBL" id="ADK55067.1"/>
    </source>
</evidence>
<comment type="subcellular location">
    <subcellularLocation>
        <location evidence="1 7">Nucleus</location>
    </subcellularLocation>
</comment>
<dbReference type="GO" id="GO:0001708">
    <property type="term" value="P:cell fate specification"/>
    <property type="evidence" value="ECO:0007669"/>
    <property type="project" value="TreeGrafter"/>
</dbReference>
<dbReference type="GO" id="GO:0000978">
    <property type="term" value="F:RNA polymerase II cis-regulatory region sequence-specific DNA binding"/>
    <property type="evidence" value="ECO:0007669"/>
    <property type="project" value="InterPro"/>
</dbReference>
<evidence type="ECO:0000256" key="1">
    <source>
        <dbReference type="ARBA" id="ARBA00004123"/>
    </source>
</evidence>
<evidence type="ECO:0000256" key="7">
    <source>
        <dbReference type="PROSITE-ProRule" id="PRU00201"/>
    </source>
</evidence>
<reference evidence="10" key="1">
    <citation type="submission" date="2009-09" db="EMBL/GenBank/DDBJ databases">
        <title>T-box gene from the homoscleromorph sponge Oscarella sheds light on the origin of multilayered animals.</title>
        <authorList>
            <person name="Lapebie P."/>
            <person name="Gazave E."/>
            <person name="Renard E."/>
            <person name="Mahe-Bezac C."/>
            <person name="Ereskovsky A."/>
            <person name="Borchiellini C."/>
        </authorList>
    </citation>
    <scope>NUCLEOTIDE SEQUENCE</scope>
</reference>
<keyword evidence="6 7" id="KW-0539">Nucleus</keyword>
<comment type="caution">
    <text evidence="7">Lacks conserved residue(s) required for the propagation of feature annotation.</text>
</comment>
<feature type="compositionally biased region" description="Low complexity" evidence="8">
    <location>
        <begin position="191"/>
        <end position="201"/>
    </location>
</feature>
<dbReference type="SUPFAM" id="SSF49417">
    <property type="entry name" value="p53-like transcription factors"/>
    <property type="match status" value="1"/>
</dbReference>
<protein>
    <submittedName>
        <fullName evidence="10">T-box domain containing protein</fullName>
    </submittedName>
</protein>
<keyword evidence="3" id="KW-0805">Transcription regulation</keyword>
<dbReference type="InterPro" id="IPR001699">
    <property type="entry name" value="TF_T-box"/>
</dbReference>
<dbReference type="GO" id="GO:0045893">
    <property type="term" value="P:positive regulation of DNA-templated transcription"/>
    <property type="evidence" value="ECO:0007669"/>
    <property type="project" value="InterPro"/>
</dbReference>
<evidence type="ECO:0000259" key="9">
    <source>
        <dbReference type="PROSITE" id="PS50252"/>
    </source>
</evidence>